<comment type="caution">
    <text evidence="8">The sequence shown here is derived from an EMBL/GenBank/DDBJ whole genome shotgun (WGS) entry which is preliminary data.</text>
</comment>
<comment type="similarity">
    <text evidence="1">Belongs to the NTE family.</text>
</comment>
<accession>A0ABT8D4F7</accession>
<feature type="short sequence motif" description="GXSXG" evidence="5">
    <location>
        <begin position="350"/>
        <end position="354"/>
    </location>
</feature>
<dbReference type="InterPro" id="IPR014710">
    <property type="entry name" value="RmlC-like_jellyroll"/>
</dbReference>
<keyword evidence="4" id="KW-0443">Lipid metabolism</keyword>
<keyword evidence="3" id="KW-0442">Lipid degradation</keyword>
<reference evidence="9" key="1">
    <citation type="journal article" date="2019" name="Int. J. Syst. Evol. Microbiol.">
        <title>The Global Catalogue of Microorganisms (GCM) 10K type strain sequencing project: providing services to taxonomists for standard genome sequencing and annotation.</title>
        <authorList>
            <consortium name="The Broad Institute Genomics Platform"/>
            <consortium name="The Broad Institute Genome Sequencing Center for Infectious Disease"/>
            <person name="Wu L."/>
            <person name="Ma J."/>
        </authorList>
    </citation>
    <scope>NUCLEOTIDE SEQUENCE [LARGE SCALE GENOMIC DNA]</scope>
    <source>
        <strain evidence="9">CECT 8482</strain>
    </source>
</reference>
<dbReference type="InterPro" id="IPR000595">
    <property type="entry name" value="cNMP-bd_dom"/>
</dbReference>
<evidence type="ECO:0000256" key="1">
    <source>
        <dbReference type="ARBA" id="ARBA00006636"/>
    </source>
</evidence>
<dbReference type="PROSITE" id="PS51635">
    <property type="entry name" value="PNPLA"/>
    <property type="match status" value="1"/>
</dbReference>
<dbReference type="PANTHER" id="PTHR14226">
    <property type="entry name" value="NEUROPATHY TARGET ESTERASE/SWISS CHEESE D.MELANOGASTER"/>
    <property type="match status" value="1"/>
</dbReference>
<dbReference type="SMART" id="SM00100">
    <property type="entry name" value="cNMP"/>
    <property type="match status" value="1"/>
</dbReference>
<dbReference type="GO" id="GO:0016787">
    <property type="term" value="F:hydrolase activity"/>
    <property type="evidence" value="ECO:0007669"/>
    <property type="project" value="UniProtKB-KW"/>
</dbReference>
<dbReference type="CDD" id="cd00038">
    <property type="entry name" value="CAP_ED"/>
    <property type="match status" value="1"/>
</dbReference>
<feature type="short sequence motif" description="GXGXXG" evidence="5">
    <location>
        <begin position="323"/>
        <end position="328"/>
    </location>
</feature>
<evidence type="ECO:0000259" key="6">
    <source>
        <dbReference type="PROSITE" id="PS50042"/>
    </source>
</evidence>
<dbReference type="Gene3D" id="2.60.120.10">
    <property type="entry name" value="Jelly Rolls"/>
    <property type="match status" value="1"/>
</dbReference>
<keyword evidence="2 8" id="KW-0378">Hydrolase</keyword>
<feature type="domain" description="Cyclic nucleotide-binding" evidence="6">
    <location>
        <begin position="15"/>
        <end position="131"/>
    </location>
</feature>
<feature type="domain" description="PNPLA" evidence="7">
    <location>
        <begin position="319"/>
        <end position="411"/>
    </location>
</feature>
<evidence type="ECO:0000313" key="8">
    <source>
        <dbReference type="EMBL" id="MDN3711663.1"/>
    </source>
</evidence>
<gene>
    <name evidence="8" type="ORF">QWZ10_07165</name>
</gene>
<evidence type="ECO:0000259" key="7">
    <source>
        <dbReference type="PROSITE" id="PS51635"/>
    </source>
</evidence>
<evidence type="ECO:0000256" key="2">
    <source>
        <dbReference type="ARBA" id="ARBA00022801"/>
    </source>
</evidence>
<name>A0ABT8D4F7_9RHOB</name>
<dbReference type="PANTHER" id="PTHR14226:SF29">
    <property type="entry name" value="NEUROPATHY TARGET ESTERASE SWS"/>
    <property type="match status" value="1"/>
</dbReference>
<dbReference type="SUPFAM" id="SSF51206">
    <property type="entry name" value="cAMP-binding domain-like"/>
    <property type="match status" value="1"/>
</dbReference>
<dbReference type="InterPro" id="IPR050301">
    <property type="entry name" value="NTE"/>
</dbReference>
<dbReference type="Gene3D" id="3.40.1090.10">
    <property type="entry name" value="Cytosolic phospholipase A2 catalytic domain"/>
    <property type="match status" value="1"/>
</dbReference>
<sequence length="411" mass="44798">MKATTKDLPASALDLMKELSPQEREAVMENAVMRLIPRGEIIVHQGDEADRVYYVLRGKFEVLRDRNHVVAEIGPGEPIGEIAFFAGLTRTADVIALRDSDVIELDREAYDKISRSVPAFTRMILRSFGRRLAAATSTAPSLALRIAGAIGICAAGSRPMPQAFVEGLCSELSKLGHGTPIRHSDLPADHATLDDRAVTEWLAMRERELGRLLLVTGEGNARWDRLALRQCDFLLLCGYGPEGRDGPVPRNPLEDFALPLFRAEHVGLALWREKDSEPIRDTINWLGNRSLQLHHHIALDTDRDVARLARFLSGKALGMVLGGGGALGAAHLGTLRALIDAGARIDLFGGTSIGSSVALEMARNPGSADRIDHFEAFFLRRRALSKLTLPLYSVFDSIISTASCGRNSATA</sequence>
<dbReference type="Proteomes" id="UP001243846">
    <property type="component" value="Unassembled WGS sequence"/>
</dbReference>
<dbReference type="Pfam" id="PF00027">
    <property type="entry name" value="cNMP_binding"/>
    <property type="match status" value="1"/>
</dbReference>
<dbReference type="SUPFAM" id="SSF52151">
    <property type="entry name" value="FabD/lysophospholipase-like"/>
    <property type="match status" value="1"/>
</dbReference>
<keyword evidence="9" id="KW-1185">Reference proteome</keyword>
<comment type="caution">
    <text evidence="5">Lacks conserved residue(s) required for the propagation of feature annotation.</text>
</comment>
<dbReference type="PROSITE" id="PS50042">
    <property type="entry name" value="CNMP_BINDING_3"/>
    <property type="match status" value="1"/>
</dbReference>
<dbReference type="InterPro" id="IPR016035">
    <property type="entry name" value="Acyl_Trfase/lysoPLipase"/>
</dbReference>
<organism evidence="8 9">
    <name type="scientific">Paracoccus cavernae</name>
    <dbReference type="NCBI Taxonomy" id="1571207"/>
    <lineage>
        <taxon>Bacteria</taxon>
        <taxon>Pseudomonadati</taxon>
        <taxon>Pseudomonadota</taxon>
        <taxon>Alphaproteobacteria</taxon>
        <taxon>Rhodobacterales</taxon>
        <taxon>Paracoccaceae</taxon>
        <taxon>Paracoccus</taxon>
    </lineage>
</organism>
<proteinExistence type="inferred from homology"/>
<evidence type="ECO:0000313" key="9">
    <source>
        <dbReference type="Proteomes" id="UP001243846"/>
    </source>
</evidence>
<dbReference type="EMBL" id="JAUFRC010000001">
    <property type="protein sequence ID" value="MDN3711663.1"/>
    <property type="molecule type" value="Genomic_DNA"/>
</dbReference>
<evidence type="ECO:0000256" key="3">
    <source>
        <dbReference type="ARBA" id="ARBA00022963"/>
    </source>
</evidence>
<dbReference type="Pfam" id="PF01734">
    <property type="entry name" value="Patatin"/>
    <property type="match status" value="1"/>
</dbReference>
<dbReference type="InterPro" id="IPR018488">
    <property type="entry name" value="cNMP-bd_CS"/>
</dbReference>
<evidence type="ECO:0000256" key="4">
    <source>
        <dbReference type="ARBA" id="ARBA00023098"/>
    </source>
</evidence>
<dbReference type="InterPro" id="IPR018490">
    <property type="entry name" value="cNMP-bd_dom_sf"/>
</dbReference>
<dbReference type="PROSITE" id="PS00888">
    <property type="entry name" value="CNMP_BINDING_1"/>
    <property type="match status" value="1"/>
</dbReference>
<protein>
    <submittedName>
        <fullName evidence="8">Cyclic nucleotide-binding and patatin-like phospholipase domain-containing protein</fullName>
        <ecNumber evidence="8">3.1.1.-</ecNumber>
    </submittedName>
</protein>
<dbReference type="EC" id="3.1.1.-" evidence="8"/>
<evidence type="ECO:0000256" key="5">
    <source>
        <dbReference type="PROSITE-ProRule" id="PRU01161"/>
    </source>
</evidence>
<dbReference type="InterPro" id="IPR002641">
    <property type="entry name" value="PNPLA_dom"/>
</dbReference>